<name>A0ABM8DG09_9GAMM</name>
<protein>
    <submittedName>
        <fullName evidence="2">DUF2460 domain-containing protein</fullName>
    </submittedName>
</protein>
<evidence type="ECO:0000313" key="2">
    <source>
        <dbReference type="EMBL" id="BDU17519.1"/>
    </source>
</evidence>
<organism evidence="2 3">
    <name type="scientific">Lysobacter auxotrophicus</name>
    <dbReference type="NCBI Taxonomy" id="2992573"/>
    <lineage>
        <taxon>Bacteria</taxon>
        <taxon>Pseudomonadati</taxon>
        <taxon>Pseudomonadota</taxon>
        <taxon>Gammaproteobacteria</taxon>
        <taxon>Lysobacterales</taxon>
        <taxon>Lysobacteraceae</taxon>
        <taxon>Lysobacter</taxon>
    </lineage>
</organism>
<dbReference type="InterPro" id="IPR011740">
    <property type="entry name" value="DUF2460"/>
</dbReference>
<dbReference type="Pfam" id="PF09343">
    <property type="entry name" value="DUF2460"/>
    <property type="match status" value="1"/>
</dbReference>
<keyword evidence="3" id="KW-1185">Reference proteome</keyword>
<dbReference type="RefSeq" id="WP_281779446.1">
    <property type="nucleotide sequence ID" value="NZ_AP027041.1"/>
</dbReference>
<reference evidence="2 3" key="1">
    <citation type="journal article" date="2023" name="Int. J. Syst. Evol. Microbiol.">
        <title>Physiological and genomic analyses of cobalamin (vitamin B12)-auxotrophy of Lysobacter auxotrophicus sp. nov., a methionine-auxotrophic chitinolytic bacterium isolated from chitin-treated soil.</title>
        <authorList>
            <person name="Saito A."/>
            <person name="Dohra H."/>
            <person name="Hamada M."/>
            <person name="Moriuchi R."/>
            <person name="Kotsuchibashi Y."/>
            <person name="Mori K."/>
        </authorList>
    </citation>
    <scope>NUCLEOTIDE SEQUENCE [LARGE SCALE GENOMIC DNA]</scope>
    <source>
        <strain evidence="2 3">5-21a</strain>
    </source>
</reference>
<proteinExistence type="predicted"/>
<evidence type="ECO:0000313" key="3">
    <source>
        <dbReference type="Proteomes" id="UP001317822"/>
    </source>
</evidence>
<feature type="domain" description="DUF2460" evidence="1">
    <location>
        <begin position="10"/>
        <end position="185"/>
    </location>
</feature>
<gene>
    <name evidence="2" type="ORF">LA521A_27200</name>
</gene>
<accession>A0ABM8DG09</accession>
<evidence type="ECO:0000259" key="1">
    <source>
        <dbReference type="Pfam" id="PF09343"/>
    </source>
</evidence>
<dbReference type="EMBL" id="AP027041">
    <property type="protein sequence ID" value="BDU17519.1"/>
    <property type="molecule type" value="Genomic_DNA"/>
</dbReference>
<dbReference type="Proteomes" id="UP001317822">
    <property type="component" value="Chromosome"/>
</dbReference>
<sequence length="201" mass="22819">MAFDEDSFIDFRFNTNYRYGFVGGPNFATLEKRLRSGVTRRRPLMDMPLHRYRAELATFNEDERAALLDAIWVAEGKAYTFRFRDFNDWRVSNQVLGYGDGTSSPIQLVKHYTRGPKTKSRDITLPVDVAMTADGVPFTGFVVQPIGGLVLPTTVWPAGALLEWTGTFDVCVRFANDYNPLTSVAGRINELMIELQEERYG</sequence>